<dbReference type="InterPro" id="IPR003856">
    <property type="entry name" value="LPS_length_determ_N"/>
</dbReference>
<sequence>MSPEERQCQRKQVLTEITSSPVVRFPHAREEAPVPAADDEIDLLELFGALWRGKWVIALFAILAVAAGGYYAFGVAEPQYSATSRLVLEARDQQVVDVESVVSGVSTDAPALNTELSIMVARPLIEELVRDLDLLEDPEFNPSLTEPSAFSPSTVISLAKSWLGMDAAEEAPPTDRQIFDKTVENVSAAITASNERESYIFSLRATTGDPEKSANMVNRLAQIYLDDQIETKFAATEYAVDWLSERVSELEHELKEQEDAILDLQSSGAFETQAGLQALKLQERDLEERMTELRETAEAASARAAQLEEFRETGEFEAAAALAGDATLQGALDAAVAGEPAAFRARLDTLIEDARERADAAEQQLTSLEPRHDDLLAQIEEREGQRQELSQLMRDADATRVLYETFLTRLKETSIQIGLQQADSRMLASALPGKQVAPRTSMILALALVLGLMLGAAVILLRQFLNKGFRTAEDLEQATAHTVVGQVPRIPIRRRAALIDYLDKNPTSAAAEAIRNLRTSLLMSNVDRPPKVILSTSSIPGEGKTTLAIALAHNLAGLGKNVLLVEGDIRRRTLYQYFRGKPPGTLVQVVSGTLTLAEAVLHDSRLGADVLLGEKSSINAGDLFSSQRFHDFLESARAAYDYVIIDAPPSLVVPDARIMGGEADAILYTVKWDETAAAQVKAGLREFGSVGLRVTGTVLSQIDPKGMKKYGYGGKYGAYGSYGKDYYDVR</sequence>
<dbReference type="InterPro" id="IPR027417">
    <property type="entry name" value="P-loop_NTPase"/>
</dbReference>
<evidence type="ECO:0000256" key="5">
    <source>
        <dbReference type="ARBA" id="ARBA00022475"/>
    </source>
</evidence>
<organism evidence="21 22">
    <name type="scientific">Psychromarinibacter sediminicola</name>
    <dbReference type="NCBI Taxonomy" id="3033385"/>
    <lineage>
        <taxon>Bacteria</taxon>
        <taxon>Pseudomonadati</taxon>
        <taxon>Pseudomonadota</taxon>
        <taxon>Alphaproteobacteria</taxon>
        <taxon>Rhodobacterales</taxon>
        <taxon>Paracoccaceae</taxon>
        <taxon>Psychromarinibacter</taxon>
    </lineage>
</organism>
<keyword evidence="12 17" id="KW-1133">Transmembrane helix</keyword>
<dbReference type="GO" id="GO:0004713">
    <property type="term" value="F:protein tyrosine kinase activity"/>
    <property type="evidence" value="ECO:0007669"/>
    <property type="project" value="TreeGrafter"/>
</dbReference>
<comment type="caution">
    <text evidence="21">The sequence shown here is derived from an EMBL/GenBank/DDBJ whole genome shotgun (WGS) entry which is preliminary data.</text>
</comment>
<evidence type="ECO:0000256" key="16">
    <source>
        <dbReference type="SAM" id="Coils"/>
    </source>
</evidence>
<evidence type="ECO:0000313" key="22">
    <source>
        <dbReference type="Proteomes" id="UP001220964"/>
    </source>
</evidence>
<dbReference type="EMBL" id="JARGYC010000030">
    <property type="protein sequence ID" value="MDF0601562.1"/>
    <property type="molecule type" value="Genomic_DNA"/>
</dbReference>
<evidence type="ECO:0000256" key="7">
    <source>
        <dbReference type="ARBA" id="ARBA00022679"/>
    </source>
</evidence>
<evidence type="ECO:0000256" key="15">
    <source>
        <dbReference type="ARBA" id="ARBA00051245"/>
    </source>
</evidence>
<evidence type="ECO:0000256" key="13">
    <source>
        <dbReference type="ARBA" id="ARBA00023136"/>
    </source>
</evidence>
<keyword evidence="7" id="KW-0808">Transferase</keyword>
<feature type="domain" description="AAA" evidence="19">
    <location>
        <begin position="541"/>
        <end position="676"/>
    </location>
</feature>
<accession>A0AAE3NVT5</accession>
<dbReference type="Pfam" id="PF13614">
    <property type="entry name" value="AAA_31"/>
    <property type="match status" value="1"/>
</dbReference>
<keyword evidence="13 17" id="KW-0472">Membrane</keyword>
<keyword evidence="14" id="KW-0829">Tyrosine-protein kinase</keyword>
<gene>
    <name evidence="21" type="ORF">P1J78_12525</name>
</gene>
<evidence type="ECO:0000256" key="8">
    <source>
        <dbReference type="ARBA" id="ARBA00022692"/>
    </source>
</evidence>
<dbReference type="PANTHER" id="PTHR32309:SF13">
    <property type="entry name" value="FERRIC ENTEROBACTIN TRANSPORT PROTEIN FEPE"/>
    <property type="match status" value="1"/>
</dbReference>
<keyword evidence="16" id="KW-0175">Coiled coil</keyword>
<dbReference type="Proteomes" id="UP001220964">
    <property type="component" value="Unassembled WGS sequence"/>
</dbReference>
<evidence type="ECO:0000256" key="12">
    <source>
        <dbReference type="ARBA" id="ARBA00022989"/>
    </source>
</evidence>
<feature type="transmembrane region" description="Helical" evidence="17">
    <location>
        <begin position="55"/>
        <end position="73"/>
    </location>
</feature>
<comment type="similarity">
    <text evidence="3">Belongs to the etk/wzc family.</text>
</comment>
<keyword evidence="9" id="KW-0547">Nucleotide-binding</keyword>
<dbReference type="SUPFAM" id="SSF52540">
    <property type="entry name" value="P-loop containing nucleoside triphosphate hydrolases"/>
    <property type="match status" value="1"/>
</dbReference>
<reference evidence="21" key="1">
    <citation type="submission" date="2023-03" db="EMBL/GenBank/DDBJ databases">
        <title>Multiphase analysis and comparison of six strains from genera Psychromarinibacter, Lutimaribacter, and Maritimibacter, including a novel species: Psychromarinibacter sediminicola sp. nov.</title>
        <authorList>
            <person name="Wang Y.-H."/>
            <person name="Ye M.-Q."/>
            <person name="Du Z.-J."/>
        </authorList>
    </citation>
    <scope>NUCLEOTIDE SEQUENCE</scope>
    <source>
        <strain evidence="21">C21-152</strain>
    </source>
</reference>
<evidence type="ECO:0000256" key="14">
    <source>
        <dbReference type="ARBA" id="ARBA00023137"/>
    </source>
</evidence>
<keyword evidence="6" id="KW-0997">Cell inner membrane</keyword>
<evidence type="ECO:0000256" key="10">
    <source>
        <dbReference type="ARBA" id="ARBA00022777"/>
    </source>
</evidence>
<name>A0AAE3NVT5_9RHOB</name>
<dbReference type="InterPro" id="IPR050445">
    <property type="entry name" value="Bact_polysacc_biosynth/exp"/>
</dbReference>
<evidence type="ECO:0000256" key="3">
    <source>
        <dbReference type="ARBA" id="ARBA00008883"/>
    </source>
</evidence>
<evidence type="ECO:0000259" key="19">
    <source>
        <dbReference type="Pfam" id="PF13614"/>
    </source>
</evidence>
<feature type="coiled-coil region" evidence="16">
    <location>
        <begin position="344"/>
        <end position="392"/>
    </location>
</feature>
<dbReference type="PANTHER" id="PTHR32309">
    <property type="entry name" value="TYROSINE-PROTEIN KINASE"/>
    <property type="match status" value="1"/>
</dbReference>
<keyword evidence="22" id="KW-1185">Reference proteome</keyword>
<feature type="coiled-coil region" evidence="16">
    <location>
        <begin position="240"/>
        <end position="310"/>
    </location>
</feature>
<dbReference type="CDD" id="cd05387">
    <property type="entry name" value="BY-kinase"/>
    <property type="match status" value="1"/>
</dbReference>
<dbReference type="EC" id="2.7.10.2" evidence="4"/>
<dbReference type="GO" id="GO:0005886">
    <property type="term" value="C:plasma membrane"/>
    <property type="evidence" value="ECO:0007669"/>
    <property type="project" value="UniProtKB-SubCell"/>
</dbReference>
<evidence type="ECO:0000256" key="4">
    <source>
        <dbReference type="ARBA" id="ARBA00011903"/>
    </source>
</evidence>
<evidence type="ECO:0000256" key="2">
    <source>
        <dbReference type="ARBA" id="ARBA00007316"/>
    </source>
</evidence>
<dbReference type="AlphaFoldDB" id="A0AAE3NVT5"/>
<comment type="catalytic activity">
    <reaction evidence="15">
        <text>L-tyrosyl-[protein] + ATP = O-phospho-L-tyrosyl-[protein] + ADP + H(+)</text>
        <dbReference type="Rhea" id="RHEA:10596"/>
        <dbReference type="Rhea" id="RHEA-COMP:10136"/>
        <dbReference type="Rhea" id="RHEA-COMP:20101"/>
        <dbReference type="ChEBI" id="CHEBI:15378"/>
        <dbReference type="ChEBI" id="CHEBI:30616"/>
        <dbReference type="ChEBI" id="CHEBI:46858"/>
        <dbReference type="ChEBI" id="CHEBI:61978"/>
        <dbReference type="ChEBI" id="CHEBI:456216"/>
        <dbReference type="EC" id="2.7.10.2"/>
    </reaction>
</comment>
<dbReference type="RefSeq" id="WP_275567703.1">
    <property type="nucleotide sequence ID" value="NZ_JARGYC010000030.1"/>
</dbReference>
<dbReference type="Pfam" id="PF02706">
    <property type="entry name" value="Wzz"/>
    <property type="match status" value="1"/>
</dbReference>
<protein>
    <recommendedName>
        <fullName evidence="4">non-specific protein-tyrosine kinase</fullName>
        <ecNumber evidence="4">2.7.10.2</ecNumber>
    </recommendedName>
</protein>
<proteinExistence type="inferred from homology"/>
<evidence type="ECO:0000259" key="20">
    <source>
        <dbReference type="Pfam" id="PF13807"/>
    </source>
</evidence>
<keyword evidence="10" id="KW-0418">Kinase</keyword>
<keyword evidence="5" id="KW-1003">Cell membrane</keyword>
<dbReference type="InterPro" id="IPR005702">
    <property type="entry name" value="Wzc-like_C"/>
</dbReference>
<dbReference type="Gene3D" id="3.40.50.300">
    <property type="entry name" value="P-loop containing nucleotide triphosphate hydrolases"/>
    <property type="match status" value="1"/>
</dbReference>
<dbReference type="Pfam" id="PF13807">
    <property type="entry name" value="GNVR"/>
    <property type="match status" value="1"/>
</dbReference>
<feature type="domain" description="Polysaccharide chain length determinant N-terminal" evidence="18">
    <location>
        <begin position="39"/>
        <end position="132"/>
    </location>
</feature>
<evidence type="ECO:0000313" key="21">
    <source>
        <dbReference type="EMBL" id="MDF0601562.1"/>
    </source>
</evidence>
<evidence type="ECO:0000256" key="11">
    <source>
        <dbReference type="ARBA" id="ARBA00022840"/>
    </source>
</evidence>
<evidence type="ECO:0000256" key="9">
    <source>
        <dbReference type="ARBA" id="ARBA00022741"/>
    </source>
</evidence>
<comment type="similarity">
    <text evidence="2">Belongs to the CpsD/CapB family.</text>
</comment>
<keyword evidence="8 17" id="KW-0812">Transmembrane</keyword>
<dbReference type="InterPro" id="IPR032807">
    <property type="entry name" value="GNVR"/>
</dbReference>
<comment type="subcellular location">
    <subcellularLocation>
        <location evidence="1">Cell inner membrane</location>
        <topology evidence="1">Multi-pass membrane protein</topology>
    </subcellularLocation>
</comment>
<evidence type="ECO:0000256" key="6">
    <source>
        <dbReference type="ARBA" id="ARBA00022519"/>
    </source>
</evidence>
<keyword evidence="11" id="KW-0067">ATP-binding</keyword>
<evidence type="ECO:0000256" key="1">
    <source>
        <dbReference type="ARBA" id="ARBA00004429"/>
    </source>
</evidence>
<dbReference type="InterPro" id="IPR025669">
    <property type="entry name" value="AAA_dom"/>
</dbReference>
<evidence type="ECO:0000256" key="17">
    <source>
        <dbReference type="SAM" id="Phobius"/>
    </source>
</evidence>
<feature type="domain" description="Tyrosine-protein kinase G-rich" evidence="20">
    <location>
        <begin position="385"/>
        <end position="464"/>
    </location>
</feature>
<feature type="transmembrane region" description="Helical" evidence="17">
    <location>
        <begin position="442"/>
        <end position="461"/>
    </location>
</feature>
<evidence type="ECO:0000259" key="18">
    <source>
        <dbReference type="Pfam" id="PF02706"/>
    </source>
</evidence>